<keyword evidence="6 8" id="KW-0503">Monooxygenase</keyword>
<dbReference type="PANTHER" id="PTHR46206">
    <property type="entry name" value="CYTOCHROME P450"/>
    <property type="match status" value="1"/>
</dbReference>
<keyword evidence="7 8" id="KW-0349">Heme</keyword>
<evidence type="ECO:0000256" key="3">
    <source>
        <dbReference type="ARBA" id="ARBA00022723"/>
    </source>
</evidence>
<dbReference type="GeneID" id="43599651"/>
<dbReference type="STRING" id="2656787.A0A370TKZ1"/>
<protein>
    <submittedName>
        <fullName evidence="9">Putative Cytochrome P450</fullName>
    </submittedName>
</protein>
<evidence type="ECO:0000313" key="10">
    <source>
        <dbReference type="Proteomes" id="UP000254866"/>
    </source>
</evidence>
<keyword evidence="4 8" id="KW-0560">Oxidoreductase</keyword>
<evidence type="ECO:0000256" key="8">
    <source>
        <dbReference type="RuleBase" id="RU000461"/>
    </source>
</evidence>
<reference evidence="9 10" key="1">
    <citation type="journal article" date="2018" name="IMA Fungus">
        <title>IMA Genome-F 9: Draft genome sequence of Annulohypoxylon stygium, Aspergillus mulundensis, Berkeleyomyces basicola (syn. Thielaviopsis basicola), Ceratocystis smalleyi, two Cercospora beticola strains, Coleophoma cylindrospora, Fusarium fracticaudum, Phialophora cf. hyalina, and Morchella septimelata.</title>
        <authorList>
            <person name="Wingfield B.D."/>
            <person name="Bills G.F."/>
            <person name="Dong Y."/>
            <person name="Huang W."/>
            <person name="Nel W.J."/>
            <person name="Swalarsk-Parry B.S."/>
            <person name="Vaghefi N."/>
            <person name="Wilken P.M."/>
            <person name="An Z."/>
            <person name="de Beer Z.W."/>
            <person name="De Vos L."/>
            <person name="Chen L."/>
            <person name="Duong T.A."/>
            <person name="Gao Y."/>
            <person name="Hammerbacher A."/>
            <person name="Kikkert J.R."/>
            <person name="Li Y."/>
            <person name="Li H."/>
            <person name="Li K."/>
            <person name="Li Q."/>
            <person name="Liu X."/>
            <person name="Ma X."/>
            <person name="Naidoo K."/>
            <person name="Pethybridge S.J."/>
            <person name="Sun J."/>
            <person name="Steenkamp E.T."/>
            <person name="van der Nest M.A."/>
            <person name="van Wyk S."/>
            <person name="Wingfield M.J."/>
            <person name="Xiong C."/>
            <person name="Yue Q."/>
            <person name="Zhang X."/>
        </authorList>
    </citation>
    <scope>NUCLEOTIDE SEQUENCE [LARGE SCALE GENOMIC DNA]</scope>
    <source>
        <strain evidence="9 10">BP 5553</strain>
    </source>
</reference>
<dbReference type="InterPro" id="IPR036396">
    <property type="entry name" value="Cyt_P450_sf"/>
</dbReference>
<dbReference type="EMBL" id="NPIC01000005">
    <property type="protein sequence ID" value="RDL36190.1"/>
    <property type="molecule type" value="Genomic_DNA"/>
</dbReference>
<keyword evidence="5 7" id="KW-0408">Iron</keyword>
<evidence type="ECO:0000256" key="7">
    <source>
        <dbReference type="PIRSR" id="PIRSR602401-1"/>
    </source>
</evidence>
<gene>
    <name evidence="9" type="ORF">BP5553_06802</name>
</gene>
<evidence type="ECO:0000256" key="4">
    <source>
        <dbReference type="ARBA" id="ARBA00023002"/>
    </source>
</evidence>
<evidence type="ECO:0000256" key="6">
    <source>
        <dbReference type="ARBA" id="ARBA00023033"/>
    </source>
</evidence>
<accession>A0A370TKZ1</accession>
<comment type="cofactor">
    <cofactor evidence="1 7">
        <name>heme</name>
        <dbReference type="ChEBI" id="CHEBI:30413"/>
    </cofactor>
</comment>
<dbReference type="GO" id="GO:0020037">
    <property type="term" value="F:heme binding"/>
    <property type="evidence" value="ECO:0007669"/>
    <property type="project" value="InterPro"/>
</dbReference>
<comment type="caution">
    <text evidence="9">The sequence shown here is derived from an EMBL/GenBank/DDBJ whole genome shotgun (WGS) entry which is preliminary data.</text>
</comment>
<evidence type="ECO:0000313" key="9">
    <source>
        <dbReference type="EMBL" id="RDL36190.1"/>
    </source>
</evidence>
<dbReference type="Pfam" id="PF00067">
    <property type="entry name" value="p450"/>
    <property type="match status" value="1"/>
</dbReference>
<keyword evidence="10" id="KW-1185">Reference proteome</keyword>
<name>A0A370TKZ1_9HELO</name>
<evidence type="ECO:0000256" key="5">
    <source>
        <dbReference type="ARBA" id="ARBA00023004"/>
    </source>
</evidence>
<dbReference type="GO" id="GO:0005506">
    <property type="term" value="F:iron ion binding"/>
    <property type="evidence" value="ECO:0007669"/>
    <property type="project" value="InterPro"/>
</dbReference>
<dbReference type="InterPro" id="IPR017972">
    <property type="entry name" value="Cyt_P450_CS"/>
</dbReference>
<dbReference type="CDD" id="cd11041">
    <property type="entry name" value="CYP503A1-like"/>
    <property type="match status" value="1"/>
</dbReference>
<dbReference type="InterPro" id="IPR001128">
    <property type="entry name" value="Cyt_P450"/>
</dbReference>
<dbReference type="Proteomes" id="UP000254866">
    <property type="component" value="Unassembled WGS sequence"/>
</dbReference>
<proteinExistence type="inferred from homology"/>
<sequence>MAPFIGNVADHTGVLTTLGGAVCFFFLLKYATAGPRAAVAPLFKVNHDPSVKFGHKSISSIVAYTYPRFREQVFRLKEHFGEIVVIPPKFVDELKAAPETVLSFQYLARERFFARYTLLVSLVDHPDDNTVIKSIQNDLTKHLGKVVADVEEEVSYAFASEIEACEEWTPIFPAHSLLRVIALASGRIFVGSSLNRNKDYLDCIVNFTIDSMMGGEALRAYPSFLRPLAQWWIPGLKRSRAKLQAMKRLICPIIKQRVAAKGNKASQVPDMLTWNINNSPPKLVSDIDYQAHNQLIVSAAAIHTTNMQLSHALFDLAAHPEYIDPLREEVAAVIAAEPSGTITKTSMPKLRKLDSFMKESQRTNPLGLLTFERRVMSDLTLSNGIQIPKGNYIGTPASAIARDPDFWHQPNVFDAFRFERLRREPGADNKHQFVTTGIDSLYFGHGKHACPGRFFAAYEIKLILIHLIMKYDVKLPDGEARPANIEMNSGVMANPTKTILLRKRA</sequence>
<comment type="similarity">
    <text evidence="2 8">Belongs to the cytochrome P450 family.</text>
</comment>
<feature type="binding site" description="axial binding residue" evidence="7">
    <location>
        <position position="450"/>
    </location>
    <ligand>
        <name>heme</name>
        <dbReference type="ChEBI" id="CHEBI:30413"/>
    </ligand>
    <ligandPart>
        <name>Fe</name>
        <dbReference type="ChEBI" id="CHEBI:18248"/>
    </ligandPart>
</feature>
<dbReference type="Gene3D" id="1.10.630.10">
    <property type="entry name" value="Cytochrome P450"/>
    <property type="match status" value="1"/>
</dbReference>
<evidence type="ECO:0000256" key="2">
    <source>
        <dbReference type="ARBA" id="ARBA00010617"/>
    </source>
</evidence>
<dbReference type="GO" id="GO:0004497">
    <property type="term" value="F:monooxygenase activity"/>
    <property type="evidence" value="ECO:0007669"/>
    <property type="project" value="UniProtKB-KW"/>
</dbReference>
<keyword evidence="3 7" id="KW-0479">Metal-binding</keyword>
<dbReference type="PRINTS" id="PR00463">
    <property type="entry name" value="EP450I"/>
</dbReference>
<dbReference type="SUPFAM" id="SSF48264">
    <property type="entry name" value="Cytochrome P450"/>
    <property type="match status" value="1"/>
</dbReference>
<dbReference type="AlphaFoldDB" id="A0A370TKZ1"/>
<organism evidence="9 10">
    <name type="scientific">Venustampulla echinocandica</name>
    <dbReference type="NCBI Taxonomy" id="2656787"/>
    <lineage>
        <taxon>Eukaryota</taxon>
        <taxon>Fungi</taxon>
        <taxon>Dikarya</taxon>
        <taxon>Ascomycota</taxon>
        <taxon>Pezizomycotina</taxon>
        <taxon>Leotiomycetes</taxon>
        <taxon>Helotiales</taxon>
        <taxon>Pleuroascaceae</taxon>
        <taxon>Venustampulla</taxon>
    </lineage>
</organism>
<dbReference type="InterPro" id="IPR002401">
    <property type="entry name" value="Cyt_P450_E_grp-I"/>
</dbReference>
<dbReference type="OrthoDB" id="1844152at2759"/>
<dbReference type="PROSITE" id="PS00086">
    <property type="entry name" value="CYTOCHROME_P450"/>
    <property type="match status" value="1"/>
</dbReference>
<dbReference type="RefSeq" id="XP_031868846.1">
    <property type="nucleotide sequence ID" value="XM_032015425.1"/>
</dbReference>
<evidence type="ECO:0000256" key="1">
    <source>
        <dbReference type="ARBA" id="ARBA00001971"/>
    </source>
</evidence>
<dbReference type="GO" id="GO:0016705">
    <property type="term" value="F:oxidoreductase activity, acting on paired donors, with incorporation or reduction of molecular oxygen"/>
    <property type="evidence" value="ECO:0007669"/>
    <property type="project" value="InterPro"/>
</dbReference>
<dbReference type="PANTHER" id="PTHR46206:SF6">
    <property type="entry name" value="CYTOCHROME P450 MONOOXYGENASE AN1598-RELATED"/>
    <property type="match status" value="1"/>
</dbReference>